<organism evidence="3 4">
    <name type="scientific">Anisodus tanguticus</name>
    <dbReference type="NCBI Taxonomy" id="243964"/>
    <lineage>
        <taxon>Eukaryota</taxon>
        <taxon>Viridiplantae</taxon>
        <taxon>Streptophyta</taxon>
        <taxon>Embryophyta</taxon>
        <taxon>Tracheophyta</taxon>
        <taxon>Spermatophyta</taxon>
        <taxon>Magnoliopsida</taxon>
        <taxon>eudicotyledons</taxon>
        <taxon>Gunneridae</taxon>
        <taxon>Pentapetalae</taxon>
        <taxon>asterids</taxon>
        <taxon>lamiids</taxon>
        <taxon>Solanales</taxon>
        <taxon>Solanaceae</taxon>
        <taxon>Solanoideae</taxon>
        <taxon>Hyoscyameae</taxon>
        <taxon>Anisodus</taxon>
    </lineage>
</organism>
<comment type="caution">
    <text evidence="3">The sequence shown here is derived from an EMBL/GenBank/DDBJ whole genome shotgun (WGS) entry which is preliminary data.</text>
</comment>
<dbReference type="AlphaFoldDB" id="A0AAE1SSA7"/>
<evidence type="ECO:0008006" key="5">
    <source>
        <dbReference type="Google" id="ProtNLM"/>
    </source>
</evidence>
<protein>
    <recommendedName>
        <fullName evidence="5">F-box domain-containing protein</fullName>
    </recommendedName>
</protein>
<keyword evidence="4" id="KW-1185">Reference proteome</keyword>
<dbReference type="Proteomes" id="UP001291623">
    <property type="component" value="Unassembled WGS sequence"/>
</dbReference>
<dbReference type="InterPro" id="IPR036047">
    <property type="entry name" value="F-box-like_dom_sf"/>
</dbReference>
<evidence type="ECO:0000259" key="2">
    <source>
        <dbReference type="Pfam" id="PF08268"/>
    </source>
</evidence>
<dbReference type="Gene3D" id="1.20.1280.50">
    <property type="match status" value="1"/>
</dbReference>
<sequence length="328" mass="38236">MDVDGAMGIDLQEEIIMDILSGLPVRSLLRFKCVSRFWMTSISEPYFTMKHLNHAKNNQNSQKYLLANATLIKRTRTIQLVEERQKLDWPSNAKQWSRTLYCCYDSLALIGCLNYPDKHFLLLLWNPSTRESIVLPDPKFSPEEYPIYGLGYDSTSDDYKILIIDLESRSEILGLKSGSWRKIDRHPTGVYPELADMDSLAFVHGAFHWLGQLTDVQMCSIFSRLCRIGVSLLGEMFCAYSHMDDIFKFWVMKDYGVKESWTELFNIRDTDIYSAVPKYRFSDGEVLLWCMRLKPLSSVFRTSKAPFGLWPHSAWIRLYRKFDLPKIN</sequence>
<reference evidence="3" key="1">
    <citation type="submission" date="2023-12" db="EMBL/GenBank/DDBJ databases">
        <title>Genome assembly of Anisodus tanguticus.</title>
        <authorList>
            <person name="Wang Y.-J."/>
        </authorList>
    </citation>
    <scope>NUCLEOTIDE SEQUENCE</scope>
    <source>
        <strain evidence="3">KB-2021</strain>
        <tissue evidence="3">Leaf</tissue>
    </source>
</reference>
<dbReference type="PANTHER" id="PTHR31672">
    <property type="entry name" value="BNACNNG10540D PROTEIN"/>
    <property type="match status" value="1"/>
</dbReference>
<dbReference type="EMBL" id="JAVYJV010000003">
    <property type="protein sequence ID" value="KAK4373806.1"/>
    <property type="molecule type" value="Genomic_DNA"/>
</dbReference>
<dbReference type="InterPro" id="IPR050796">
    <property type="entry name" value="SCF_F-box_component"/>
</dbReference>
<proteinExistence type="predicted"/>
<dbReference type="Pfam" id="PF08268">
    <property type="entry name" value="FBA_3"/>
    <property type="match status" value="1"/>
</dbReference>
<evidence type="ECO:0000313" key="4">
    <source>
        <dbReference type="Proteomes" id="UP001291623"/>
    </source>
</evidence>
<feature type="domain" description="F-box" evidence="1">
    <location>
        <begin position="10"/>
        <end position="48"/>
    </location>
</feature>
<accession>A0AAE1SSA7</accession>
<dbReference type="NCBIfam" id="TIGR01640">
    <property type="entry name" value="F_box_assoc_1"/>
    <property type="match status" value="1"/>
</dbReference>
<dbReference type="PANTHER" id="PTHR31672:SF13">
    <property type="entry name" value="F-BOX PROTEIN CPR30-LIKE"/>
    <property type="match status" value="1"/>
</dbReference>
<dbReference type="InterPro" id="IPR017451">
    <property type="entry name" value="F-box-assoc_interact_dom"/>
</dbReference>
<feature type="domain" description="F-box associated beta-propeller type 3" evidence="2">
    <location>
        <begin position="106"/>
        <end position="219"/>
    </location>
</feature>
<dbReference type="Pfam" id="PF00646">
    <property type="entry name" value="F-box"/>
    <property type="match status" value="1"/>
</dbReference>
<evidence type="ECO:0000259" key="1">
    <source>
        <dbReference type="Pfam" id="PF00646"/>
    </source>
</evidence>
<dbReference type="InterPro" id="IPR013187">
    <property type="entry name" value="F-box-assoc_dom_typ3"/>
</dbReference>
<evidence type="ECO:0000313" key="3">
    <source>
        <dbReference type="EMBL" id="KAK4373806.1"/>
    </source>
</evidence>
<dbReference type="SUPFAM" id="SSF81383">
    <property type="entry name" value="F-box domain"/>
    <property type="match status" value="1"/>
</dbReference>
<name>A0AAE1SSA7_9SOLA</name>
<gene>
    <name evidence="3" type="ORF">RND71_004483</name>
</gene>
<dbReference type="InterPro" id="IPR001810">
    <property type="entry name" value="F-box_dom"/>
</dbReference>